<proteinExistence type="predicted"/>
<name>A0A235CNS2_9GAMM</name>
<dbReference type="EMBL" id="SODO01000001">
    <property type="protein sequence ID" value="TDW62286.1"/>
    <property type="molecule type" value="Genomic_DNA"/>
</dbReference>
<accession>A0A235CNS2</accession>
<protein>
    <submittedName>
        <fullName evidence="1">Uncharacterized protein</fullName>
    </submittedName>
</protein>
<organism evidence="1 3">
    <name type="scientific">Oceanimonas baumannii</name>
    <dbReference type="NCBI Taxonomy" id="129578"/>
    <lineage>
        <taxon>Bacteria</taxon>
        <taxon>Pseudomonadati</taxon>
        <taxon>Pseudomonadota</taxon>
        <taxon>Gammaproteobacteria</taxon>
        <taxon>Aeromonadales</taxon>
        <taxon>Aeromonadaceae</taxon>
        <taxon>Oceanimonas</taxon>
    </lineage>
</organism>
<evidence type="ECO:0000313" key="3">
    <source>
        <dbReference type="Proteomes" id="UP000243640"/>
    </source>
</evidence>
<dbReference type="AlphaFoldDB" id="A0A235CNS2"/>
<dbReference type="Proteomes" id="UP000243640">
    <property type="component" value="Unassembled WGS sequence"/>
</dbReference>
<gene>
    <name evidence="1" type="ORF">B6S09_00320</name>
    <name evidence="2" type="ORF">LY04_00348</name>
</gene>
<evidence type="ECO:0000313" key="1">
    <source>
        <dbReference type="EMBL" id="OYD26069.1"/>
    </source>
</evidence>
<reference evidence="2 4" key="2">
    <citation type="submission" date="2019-03" db="EMBL/GenBank/DDBJ databases">
        <title>Genomic Encyclopedia of Archaeal and Bacterial Type Strains, Phase II (KMG-II): from individual species to whole genera.</title>
        <authorList>
            <person name="Goeker M."/>
        </authorList>
    </citation>
    <scope>NUCLEOTIDE SEQUENCE [LARGE SCALE GENOMIC DNA]</scope>
    <source>
        <strain evidence="2 4">DSM 15594</strain>
    </source>
</reference>
<dbReference type="Proteomes" id="UP000295058">
    <property type="component" value="Unassembled WGS sequence"/>
</dbReference>
<comment type="caution">
    <text evidence="1">The sequence shown here is derived from an EMBL/GenBank/DDBJ whole genome shotgun (WGS) entry which is preliminary data.</text>
</comment>
<evidence type="ECO:0000313" key="2">
    <source>
        <dbReference type="EMBL" id="TDW62286.1"/>
    </source>
</evidence>
<sequence>MHRNLQEEQQMLQLKVEALRLKLLTQQAQRRQHTQTDWLALAEQVPKVSLAWRLASSPKRLRNKLLLGAGLLALLWWRL</sequence>
<dbReference type="RefSeq" id="WP_094276511.1">
    <property type="nucleotide sequence ID" value="NZ_JAJGNK010000004.1"/>
</dbReference>
<keyword evidence="4" id="KW-1185">Reference proteome</keyword>
<dbReference type="EMBL" id="NQJF01000001">
    <property type="protein sequence ID" value="OYD26069.1"/>
    <property type="molecule type" value="Genomic_DNA"/>
</dbReference>
<evidence type="ECO:0000313" key="4">
    <source>
        <dbReference type="Proteomes" id="UP000295058"/>
    </source>
</evidence>
<reference evidence="1 3" key="1">
    <citation type="submission" date="2017-08" db="EMBL/GenBank/DDBJ databases">
        <title>Draft Genome Sequence of the Marine Bacterium Oceanimonas baumannii ATCC 700832.</title>
        <authorList>
            <person name="Mcclelland W.D."/>
            <person name="Brennan M.A."/>
            <person name="Trachtenberg A.M."/>
            <person name="Maclea K.S."/>
        </authorList>
    </citation>
    <scope>NUCLEOTIDE SEQUENCE [LARGE SCALE GENOMIC DNA]</scope>
    <source>
        <strain evidence="1 3">ATCC 700832</strain>
    </source>
</reference>